<reference evidence="2 3" key="1">
    <citation type="submission" date="2023-04" db="EMBL/GenBank/DDBJ databases">
        <title>Genome sequence of Halobacillus naozhouensis KACC 21980.</title>
        <authorList>
            <person name="Kim S."/>
            <person name="Heo J."/>
            <person name="Kwon S.-W."/>
        </authorList>
    </citation>
    <scope>NUCLEOTIDE SEQUENCE [LARGE SCALE GENOMIC DNA]</scope>
    <source>
        <strain evidence="2 3">KCTC 13234</strain>
    </source>
</reference>
<dbReference type="RefSeq" id="WP_283078188.1">
    <property type="nucleotide sequence ID" value="NZ_CP121671.1"/>
</dbReference>
<dbReference type="InterPro" id="IPR009319">
    <property type="entry name" value="Phage_A118_VSP1"/>
</dbReference>
<dbReference type="Proteomes" id="UP001221597">
    <property type="component" value="Chromosome"/>
</dbReference>
<feature type="region of interest" description="Disordered" evidence="1">
    <location>
        <begin position="286"/>
        <end position="314"/>
    </location>
</feature>
<keyword evidence="3" id="KW-1185">Reference proteome</keyword>
<dbReference type="Pfam" id="PF06152">
    <property type="entry name" value="Phage_min_cap2"/>
    <property type="match status" value="1"/>
</dbReference>
<gene>
    <name evidence="2" type="ORF">P9989_07690</name>
</gene>
<evidence type="ECO:0008006" key="4">
    <source>
        <dbReference type="Google" id="ProtNLM"/>
    </source>
</evidence>
<organism evidence="2 3">
    <name type="scientific">Halobacillus naozhouensis</name>
    <dbReference type="NCBI Taxonomy" id="554880"/>
    <lineage>
        <taxon>Bacteria</taxon>
        <taxon>Bacillati</taxon>
        <taxon>Bacillota</taxon>
        <taxon>Bacilli</taxon>
        <taxon>Bacillales</taxon>
        <taxon>Bacillaceae</taxon>
        <taxon>Halobacillus</taxon>
    </lineage>
</organism>
<evidence type="ECO:0000256" key="1">
    <source>
        <dbReference type="SAM" id="MobiDB-lite"/>
    </source>
</evidence>
<dbReference type="EMBL" id="CP121671">
    <property type="protein sequence ID" value="WFT76234.1"/>
    <property type="molecule type" value="Genomic_DNA"/>
</dbReference>
<sequence length="366" mass="40917">MNNKILKYISNVVQRIIGLVAEARDLGDEKKAQSLIDEVTGILDQFGLEMEVVIPKAVIENYFGGVDQATKLMSQAGLEVNQTLTLTKSGQVAKGFQKKIHMEALEQIADDTLLDFKAAIRTAKKSSKASITGALESVKRDLAEGYIAGNTRKVINKRVADSFAENGLTAFTTVDGRNLPLDFYASTVTKTKMKEANVKGSTNRYTESGVNLVQISTHYPTCHECARYQGLVVSLTGEHDGFPSIVADIALPPYHPNCSHGISPYVLEFKTEQEIGEAKSRWQNFKPEKDTRSATQKREYNKEQDARRRANEEKKQYARWQMVLGKGAPATLGAFRRMKRQNTAKFQELQSEYRSIAQEVVRDRSQ</sequence>
<name>A0ABY8J3R0_9BACI</name>
<accession>A0ABY8J3R0</accession>
<proteinExistence type="predicted"/>
<protein>
    <recommendedName>
        <fullName evidence="4">Phage minor capsid protein 2</fullName>
    </recommendedName>
</protein>
<evidence type="ECO:0000313" key="2">
    <source>
        <dbReference type="EMBL" id="WFT76234.1"/>
    </source>
</evidence>
<evidence type="ECO:0000313" key="3">
    <source>
        <dbReference type="Proteomes" id="UP001221597"/>
    </source>
</evidence>